<dbReference type="GO" id="GO:0003677">
    <property type="term" value="F:DNA binding"/>
    <property type="evidence" value="ECO:0007669"/>
    <property type="project" value="InterPro"/>
</dbReference>
<dbReference type="GO" id="GO:0006269">
    <property type="term" value="P:DNA replication, synthesis of primer"/>
    <property type="evidence" value="ECO:0007669"/>
    <property type="project" value="TreeGrafter"/>
</dbReference>
<sequence>MKRTNQLRRGSCISLFKRNRLPSPFQYYKGQGLKFIGGGEWKSACCPFHDDKRPSLRVRLDTGGFRCMACGAYGGDVLAFHMQRHRLSFIEAAKQLGAWEAER</sequence>
<dbReference type="AlphaFoldDB" id="A0A1H9YCK5"/>
<evidence type="ECO:0000313" key="6">
    <source>
        <dbReference type="Proteomes" id="UP000183339"/>
    </source>
</evidence>
<dbReference type="Proteomes" id="UP000183339">
    <property type="component" value="Unassembled WGS sequence"/>
</dbReference>
<name>A0A1H9YCK5_9PROT</name>
<dbReference type="InterPro" id="IPR050219">
    <property type="entry name" value="DnaG_primase"/>
</dbReference>
<proteinExistence type="predicted"/>
<dbReference type="Pfam" id="PF01807">
    <property type="entry name" value="Zn_ribbon_DnaG"/>
    <property type="match status" value="1"/>
</dbReference>
<dbReference type="InterPro" id="IPR036977">
    <property type="entry name" value="DNA_primase_Znf_CHC2"/>
</dbReference>
<dbReference type="GO" id="GO:0005737">
    <property type="term" value="C:cytoplasm"/>
    <property type="evidence" value="ECO:0007669"/>
    <property type="project" value="TreeGrafter"/>
</dbReference>
<gene>
    <name evidence="5" type="ORF">SAMN05216412_101159</name>
</gene>
<dbReference type="SMART" id="SM00400">
    <property type="entry name" value="ZnF_CHCC"/>
    <property type="match status" value="1"/>
</dbReference>
<evidence type="ECO:0000256" key="2">
    <source>
        <dbReference type="ARBA" id="ARBA00022771"/>
    </source>
</evidence>
<dbReference type="OrthoDB" id="5639125at2"/>
<keyword evidence="3" id="KW-0862">Zinc</keyword>
<dbReference type="GO" id="GO:0008270">
    <property type="term" value="F:zinc ion binding"/>
    <property type="evidence" value="ECO:0007669"/>
    <property type="project" value="UniProtKB-KW"/>
</dbReference>
<dbReference type="PANTHER" id="PTHR30313">
    <property type="entry name" value="DNA PRIMASE"/>
    <property type="match status" value="1"/>
</dbReference>
<dbReference type="RefSeq" id="WP_074703776.1">
    <property type="nucleotide sequence ID" value="NZ_FOHI01000001.1"/>
</dbReference>
<organism evidence="5 6">
    <name type="scientific">Nitrosospira multiformis</name>
    <dbReference type="NCBI Taxonomy" id="1231"/>
    <lineage>
        <taxon>Bacteria</taxon>
        <taxon>Pseudomonadati</taxon>
        <taxon>Pseudomonadota</taxon>
        <taxon>Betaproteobacteria</taxon>
        <taxon>Nitrosomonadales</taxon>
        <taxon>Nitrosomonadaceae</taxon>
        <taxon>Nitrosospira</taxon>
    </lineage>
</organism>
<reference evidence="5 6" key="1">
    <citation type="submission" date="2016-10" db="EMBL/GenBank/DDBJ databases">
        <authorList>
            <person name="de Groot N.N."/>
        </authorList>
    </citation>
    <scope>NUCLEOTIDE SEQUENCE [LARGE SCALE GENOMIC DNA]</scope>
    <source>
        <strain evidence="5 6">Nl7</strain>
    </source>
</reference>
<dbReference type="PANTHER" id="PTHR30313:SF2">
    <property type="entry name" value="DNA PRIMASE"/>
    <property type="match status" value="1"/>
</dbReference>
<accession>A0A1H9YCK5</accession>
<keyword evidence="1" id="KW-0479">Metal-binding</keyword>
<dbReference type="GO" id="GO:0003899">
    <property type="term" value="F:DNA-directed RNA polymerase activity"/>
    <property type="evidence" value="ECO:0007669"/>
    <property type="project" value="InterPro"/>
</dbReference>
<evidence type="ECO:0000259" key="4">
    <source>
        <dbReference type="SMART" id="SM00400"/>
    </source>
</evidence>
<evidence type="ECO:0000313" key="5">
    <source>
        <dbReference type="EMBL" id="SES66739.1"/>
    </source>
</evidence>
<evidence type="ECO:0000256" key="1">
    <source>
        <dbReference type="ARBA" id="ARBA00022723"/>
    </source>
</evidence>
<keyword evidence="2" id="KW-0863">Zinc-finger</keyword>
<protein>
    <submittedName>
        <fullName evidence="5">CHC2 zinc finger</fullName>
    </submittedName>
</protein>
<dbReference type="EMBL" id="FOHI01000001">
    <property type="protein sequence ID" value="SES66739.1"/>
    <property type="molecule type" value="Genomic_DNA"/>
</dbReference>
<feature type="domain" description="Zinc finger CHC2-type" evidence="4">
    <location>
        <begin position="42"/>
        <end position="97"/>
    </location>
</feature>
<dbReference type="InterPro" id="IPR002694">
    <property type="entry name" value="Znf_CHC2"/>
</dbReference>
<evidence type="ECO:0000256" key="3">
    <source>
        <dbReference type="ARBA" id="ARBA00022833"/>
    </source>
</evidence>
<dbReference type="SUPFAM" id="SSF57783">
    <property type="entry name" value="Zinc beta-ribbon"/>
    <property type="match status" value="1"/>
</dbReference>
<dbReference type="Gene3D" id="3.90.580.10">
    <property type="entry name" value="Zinc finger, CHC2-type domain"/>
    <property type="match status" value="1"/>
</dbReference>